<protein>
    <submittedName>
        <fullName evidence="1">Uncharacterized protein</fullName>
    </submittedName>
</protein>
<name>A0A183NPG1_9TREM</name>
<sequence length="275" mass="31689">MYSYLDAKLKQLPDTISSLVIDVVKRVECSCGSDLTCITLGLLTCCRQPLSTEELHNLIDEWLIESWMEQQFENGYTDCWKDLKVPLDNLDDIISNEKIIYRIISDQFNNKNKPTLSKGQPHLPSLLLYILLTGLHPLLSGFIDEKADIDEIDNELPPDGSMQTIKQQKLAIWNLGSRALSFSSREIHNLVYDICFNQSKYIIGHGKYEYTFKNNQMKNFNKRAKYDESMPGDKIHLKTVTLQTIHNILASKLRNMKDLIYHLVSSLLAYLLLDK</sequence>
<reference evidence="1 2" key="1">
    <citation type="submission" date="2018-11" db="EMBL/GenBank/DDBJ databases">
        <authorList>
            <consortium name="Pathogen Informatics"/>
        </authorList>
    </citation>
    <scope>NUCLEOTIDE SEQUENCE [LARGE SCALE GENOMIC DNA]</scope>
    <source>
        <strain>Denwood</strain>
        <strain evidence="2">Zambia</strain>
    </source>
</reference>
<dbReference type="Proteomes" id="UP000269396">
    <property type="component" value="Unassembled WGS sequence"/>
</dbReference>
<accession>A0A183NPG1</accession>
<dbReference type="AlphaFoldDB" id="A0A183NPG1"/>
<dbReference type="STRING" id="31246.A0A183NPG1"/>
<proteinExistence type="predicted"/>
<gene>
    <name evidence="1" type="ORF">SMTD_LOCUS3997</name>
</gene>
<evidence type="ECO:0000313" key="1">
    <source>
        <dbReference type="EMBL" id="VDP01507.1"/>
    </source>
</evidence>
<organism evidence="1 2">
    <name type="scientific">Schistosoma mattheei</name>
    <dbReference type="NCBI Taxonomy" id="31246"/>
    <lineage>
        <taxon>Eukaryota</taxon>
        <taxon>Metazoa</taxon>
        <taxon>Spiralia</taxon>
        <taxon>Lophotrochozoa</taxon>
        <taxon>Platyhelminthes</taxon>
        <taxon>Trematoda</taxon>
        <taxon>Digenea</taxon>
        <taxon>Strigeidida</taxon>
        <taxon>Schistosomatoidea</taxon>
        <taxon>Schistosomatidae</taxon>
        <taxon>Schistosoma</taxon>
    </lineage>
</organism>
<keyword evidence="2" id="KW-1185">Reference proteome</keyword>
<dbReference type="EMBL" id="UZAL01009166">
    <property type="protein sequence ID" value="VDP01507.1"/>
    <property type="molecule type" value="Genomic_DNA"/>
</dbReference>
<evidence type="ECO:0000313" key="2">
    <source>
        <dbReference type="Proteomes" id="UP000269396"/>
    </source>
</evidence>